<evidence type="ECO:0000313" key="3">
    <source>
        <dbReference type="Proteomes" id="UP001500021"/>
    </source>
</evidence>
<dbReference type="Proteomes" id="UP001500021">
    <property type="component" value="Unassembled WGS sequence"/>
</dbReference>
<feature type="transmembrane region" description="Helical" evidence="1">
    <location>
        <begin position="52"/>
        <end position="75"/>
    </location>
</feature>
<feature type="transmembrane region" description="Helical" evidence="1">
    <location>
        <begin position="20"/>
        <end position="40"/>
    </location>
</feature>
<protein>
    <submittedName>
        <fullName evidence="2">DUF3392 domain-containing protein</fullName>
    </submittedName>
</protein>
<dbReference type="EMBL" id="BAAAFA010000010">
    <property type="protein sequence ID" value="GAA0821232.1"/>
    <property type="molecule type" value="Genomic_DNA"/>
</dbReference>
<evidence type="ECO:0000313" key="2">
    <source>
        <dbReference type="EMBL" id="GAA0821232.1"/>
    </source>
</evidence>
<proteinExistence type="predicted"/>
<feature type="transmembrane region" description="Helical" evidence="1">
    <location>
        <begin position="87"/>
        <end position="105"/>
    </location>
</feature>
<organism evidence="2 3">
    <name type="scientific">Colwellia asteriadis</name>
    <dbReference type="NCBI Taxonomy" id="517723"/>
    <lineage>
        <taxon>Bacteria</taxon>
        <taxon>Pseudomonadati</taxon>
        <taxon>Pseudomonadota</taxon>
        <taxon>Gammaproteobacteria</taxon>
        <taxon>Alteromonadales</taxon>
        <taxon>Colwelliaceae</taxon>
        <taxon>Colwellia</taxon>
    </lineage>
</organism>
<sequence length="111" mass="12224">MKALILSALNELGLWCRPYQYQIALAIIATLLVIFGNDINASIKKLLSKQHLIVRLCAFIFICAVGYGLLTVWLTSLLAAQLANIPTVYLAPAIVVIFAALALYAQKQRHI</sequence>
<keyword evidence="1" id="KW-1133">Transmembrane helix</keyword>
<gene>
    <name evidence="2" type="ORF">GCM10009111_27870</name>
</gene>
<evidence type="ECO:0000256" key="1">
    <source>
        <dbReference type="SAM" id="Phobius"/>
    </source>
</evidence>
<keyword evidence="1" id="KW-0812">Transmembrane</keyword>
<name>A0ABP3WKF0_9GAMM</name>
<dbReference type="RefSeq" id="WP_343818245.1">
    <property type="nucleotide sequence ID" value="NZ_BAAAFA010000010.1"/>
</dbReference>
<dbReference type="InterPro" id="IPR021813">
    <property type="entry name" value="DUF3392"/>
</dbReference>
<comment type="caution">
    <text evidence="2">The sequence shown here is derived from an EMBL/GenBank/DDBJ whole genome shotgun (WGS) entry which is preliminary data.</text>
</comment>
<accession>A0ABP3WKF0</accession>
<keyword evidence="1" id="KW-0472">Membrane</keyword>
<dbReference type="Pfam" id="PF11872">
    <property type="entry name" value="DUF3392"/>
    <property type="match status" value="1"/>
</dbReference>
<keyword evidence="3" id="KW-1185">Reference proteome</keyword>
<reference evidence="3" key="1">
    <citation type="journal article" date="2019" name="Int. J. Syst. Evol. Microbiol.">
        <title>The Global Catalogue of Microorganisms (GCM) 10K type strain sequencing project: providing services to taxonomists for standard genome sequencing and annotation.</title>
        <authorList>
            <consortium name="The Broad Institute Genomics Platform"/>
            <consortium name="The Broad Institute Genome Sequencing Center for Infectious Disease"/>
            <person name="Wu L."/>
            <person name="Ma J."/>
        </authorList>
    </citation>
    <scope>NUCLEOTIDE SEQUENCE [LARGE SCALE GENOMIC DNA]</scope>
    <source>
        <strain evidence="3">JCM 15608</strain>
    </source>
</reference>